<proteinExistence type="predicted"/>
<evidence type="ECO:0000313" key="2">
    <source>
        <dbReference type="EMBL" id="TCK28176.1"/>
    </source>
</evidence>
<reference evidence="2 3" key="1">
    <citation type="submission" date="2019-03" db="EMBL/GenBank/DDBJ databases">
        <title>Genomic Encyclopedia of Type Strains, Phase IV (KMG-IV): sequencing the most valuable type-strain genomes for metagenomic binning, comparative biology and taxonomic classification.</title>
        <authorList>
            <person name="Goeker M."/>
        </authorList>
    </citation>
    <scope>NUCLEOTIDE SEQUENCE [LARGE SCALE GENOMIC DNA]</scope>
    <source>
        <strain evidence="2 3">DSM 101</strain>
    </source>
</reference>
<dbReference type="OrthoDB" id="8002233at2"/>
<gene>
    <name evidence="2" type="ORF">EV667_2174</name>
</gene>
<comment type="caution">
    <text evidence="2">The sequence shown here is derived from an EMBL/GenBank/DDBJ whole genome shotgun (WGS) entry which is preliminary data.</text>
</comment>
<evidence type="ECO:0000256" key="1">
    <source>
        <dbReference type="SAM" id="MobiDB-lite"/>
    </source>
</evidence>
<accession>A0A4V2PJE5</accession>
<dbReference type="EMBL" id="SMFY01000002">
    <property type="protein sequence ID" value="TCK28176.1"/>
    <property type="molecule type" value="Genomic_DNA"/>
</dbReference>
<organism evidence="2 3">
    <name type="scientific">Ancylobacter aquaticus</name>
    <dbReference type="NCBI Taxonomy" id="100"/>
    <lineage>
        <taxon>Bacteria</taxon>
        <taxon>Pseudomonadati</taxon>
        <taxon>Pseudomonadota</taxon>
        <taxon>Alphaproteobacteria</taxon>
        <taxon>Hyphomicrobiales</taxon>
        <taxon>Xanthobacteraceae</taxon>
        <taxon>Ancylobacter</taxon>
    </lineage>
</organism>
<dbReference type="Proteomes" id="UP000295030">
    <property type="component" value="Unassembled WGS sequence"/>
</dbReference>
<sequence length="103" mass="11491">MTDDPANLRAAPPLYLTDHQLRDIVAPHIGVDRFRSILKALEAKGFPRQHTLFRGRYYPAVRTWLDASNGLGKTATIGMAADGEENWDAPKKRRPGPKMADAH</sequence>
<feature type="region of interest" description="Disordered" evidence="1">
    <location>
        <begin position="81"/>
        <end position="103"/>
    </location>
</feature>
<protein>
    <submittedName>
        <fullName evidence="2">Uncharacterized protein</fullName>
    </submittedName>
</protein>
<evidence type="ECO:0000313" key="3">
    <source>
        <dbReference type="Proteomes" id="UP000295030"/>
    </source>
</evidence>
<name>A0A4V2PJE5_ANCAQ</name>
<keyword evidence="3" id="KW-1185">Reference proteome</keyword>
<dbReference type="RefSeq" id="WP_131835349.1">
    <property type="nucleotide sequence ID" value="NZ_SMFY01000002.1"/>
</dbReference>
<dbReference type="AlphaFoldDB" id="A0A4V2PJE5"/>